<evidence type="ECO:0000259" key="6">
    <source>
        <dbReference type="Pfam" id="PF00155"/>
    </source>
</evidence>
<evidence type="ECO:0000313" key="8">
    <source>
        <dbReference type="Proteomes" id="UP000195787"/>
    </source>
</evidence>
<dbReference type="EMBL" id="FUHU01000045">
    <property type="protein sequence ID" value="SJM68424.1"/>
    <property type="molecule type" value="Genomic_DNA"/>
</dbReference>
<dbReference type="GO" id="GO:0047804">
    <property type="term" value="F:cysteine-S-conjugate beta-lyase activity"/>
    <property type="evidence" value="ECO:0007669"/>
    <property type="project" value="UniProtKB-EC"/>
</dbReference>
<dbReference type="RefSeq" id="WP_086992892.1">
    <property type="nucleotide sequence ID" value="NZ_FUHU01000045.1"/>
</dbReference>
<evidence type="ECO:0000256" key="4">
    <source>
        <dbReference type="ARBA" id="ARBA00023239"/>
    </source>
</evidence>
<name>A0A1R4GJY8_9MICO</name>
<sequence length="386" mass="40844">MPDCQLHPYDQITRTDLDRPESRKWSLHPGTIGAWVAEADFGTAPAVTAALHRAVDAGTLGYLSDPLAAEHADAGAGWLRDSCGWQVPAERVHAVSDVLAALTITVRAYAPAGSAVIVPTPAYMPVLTLLPALGHPVVEVPGTASNGRWAHDLDAIDEAFRAGAKTLFLCNPHNPTGSVLTREELVAISEIVDRHGGRVFADEIHAPIRFDSRPHVPYASVSEAAAAHTITSTSASKAWNIPGLKTAQLITSNDADQQRFVDSGLGGQHGPSTLGVVATIAAYREARDWQRESIEYLASNRAVLAALLAEHAPQISWTPNEATYLAWLDLGEAGGSDAAARLRERTGVAVTAGSACGQGYERFVRLTYATPKPVLAEAIKAIGAAL</sequence>
<comment type="cofactor">
    <cofactor evidence="1">
        <name>pyridoxal 5'-phosphate</name>
        <dbReference type="ChEBI" id="CHEBI:597326"/>
    </cofactor>
</comment>
<evidence type="ECO:0000256" key="2">
    <source>
        <dbReference type="ARBA" id="ARBA00012224"/>
    </source>
</evidence>
<dbReference type="EC" id="4.4.1.13" evidence="2"/>
<dbReference type="Gene3D" id="3.90.1150.10">
    <property type="entry name" value="Aspartate Aminotransferase, domain 1"/>
    <property type="match status" value="1"/>
</dbReference>
<dbReference type="Pfam" id="PF00155">
    <property type="entry name" value="Aminotran_1_2"/>
    <property type="match status" value="1"/>
</dbReference>
<protein>
    <recommendedName>
        <fullName evidence="2">cysteine-S-conjugate beta-lyase</fullName>
        <ecNumber evidence="2">4.4.1.13</ecNumber>
    </recommendedName>
</protein>
<dbReference type="PANTHER" id="PTHR43525">
    <property type="entry name" value="PROTEIN MALY"/>
    <property type="match status" value="1"/>
</dbReference>
<evidence type="ECO:0000313" key="7">
    <source>
        <dbReference type="EMBL" id="SJM68424.1"/>
    </source>
</evidence>
<dbReference type="Gene3D" id="3.40.640.10">
    <property type="entry name" value="Type I PLP-dependent aspartate aminotransferase-like (Major domain)"/>
    <property type="match status" value="1"/>
</dbReference>
<accession>A0A1R4GJY8</accession>
<dbReference type="OrthoDB" id="3224382at2"/>
<dbReference type="InterPro" id="IPR004839">
    <property type="entry name" value="Aminotransferase_I/II_large"/>
</dbReference>
<dbReference type="InterPro" id="IPR051798">
    <property type="entry name" value="Class-II_PLP-Dep_Aminotrans"/>
</dbReference>
<dbReference type="GeneID" id="303174047"/>
<gene>
    <name evidence="7" type="ORF">CZ674_12590</name>
</gene>
<dbReference type="SUPFAM" id="SSF53383">
    <property type="entry name" value="PLP-dependent transferases"/>
    <property type="match status" value="1"/>
</dbReference>
<dbReference type="PANTHER" id="PTHR43525:SF2">
    <property type="entry name" value="CYSTATHIONINE BETA-LYASE-RELATED"/>
    <property type="match status" value="1"/>
</dbReference>
<dbReference type="Proteomes" id="UP000195787">
    <property type="component" value="Unassembled WGS sequence"/>
</dbReference>
<comment type="similarity">
    <text evidence="5">Belongs to the class-II pyridoxal-phosphate-dependent aminotransferase family. MalY/PatB cystathionine beta-lyase subfamily.</text>
</comment>
<dbReference type="InterPro" id="IPR015424">
    <property type="entry name" value="PyrdxlP-dep_Trfase"/>
</dbReference>
<dbReference type="InterPro" id="IPR015422">
    <property type="entry name" value="PyrdxlP-dep_Trfase_small"/>
</dbReference>
<feature type="domain" description="Aminotransferase class I/classII large" evidence="6">
    <location>
        <begin position="40"/>
        <end position="382"/>
    </location>
</feature>
<reference evidence="7 8" key="1">
    <citation type="submission" date="2017-02" db="EMBL/GenBank/DDBJ databases">
        <authorList>
            <person name="Peterson S.W."/>
        </authorList>
    </citation>
    <scope>NUCLEOTIDE SEQUENCE [LARGE SCALE GENOMIC DNA]</scope>
    <source>
        <strain evidence="7 8">LMG 22410</strain>
    </source>
</reference>
<dbReference type="GO" id="GO:0030170">
    <property type="term" value="F:pyridoxal phosphate binding"/>
    <property type="evidence" value="ECO:0007669"/>
    <property type="project" value="InterPro"/>
</dbReference>
<keyword evidence="4 7" id="KW-0456">Lyase</keyword>
<evidence type="ECO:0000256" key="5">
    <source>
        <dbReference type="ARBA" id="ARBA00037974"/>
    </source>
</evidence>
<proteinExistence type="inferred from homology"/>
<keyword evidence="3" id="KW-0663">Pyridoxal phosphate</keyword>
<organism evidence="7 8">
    <name type="scientific">Agrococcus casei LMG 22410</name>
    <dbReference type="NCBI Taxonomy" id="1255656"/>
    <lineage>
        <taxon>Bacteria</taxon>
        <taxon>Bacillati</taxon>
        <taxon>Actinomycetota</taxon>
        <taxon>Actinomycetes</taxon>
        <taxon>Micrococcales</taxon>
        <taxon>Microbacteriaceae</taxon>
        <taxon>Agrococcus</taxon>
    </lineage>
</organism>
<evidence type="ECO:0000256" key="3">
    <source>
        <dbReference type="ARBA" id="ARBA00022898"/>
    </source>
</evidence>
<keyword evidence="8" id="KW-1185">Reference proteome</keyword>
<dbReference type="AlphaFoldDB" id="A0A1R4GJY8"/>
<dbReference type="CDD" id="cd00609">
    <property type="entry name" value="AAT_like"/>
    <property type="match status" value="1"/>
</dbReference>
<evidence type="ECO:0000256" key="1">
    <source>
        <dbReference type="ARBA" id="ARBA00001933"/>
    </source>
</evidence>
<dbReference type="InterPro" id="IPR015421">
    <property type="entry name" value="PyrdxlP-dep_Trfase_major"/>
</dbReference>